<gene>
    <name evidence="4" type="ORF">AUQ48_12680</name>
</gene>
<organism evidence="4 5">
    <name type="scientific">Kocuria flava</name>
    <dbReference type="NCBI Taxonomy" id="446860"/>
    <lineage>
        <taxon>Bacteria</taxon>
        <taxon>Bacillati</taxon>
        <taxon>Actinomycetota</taxon>
        <taxon>Actinomycetes</taxon>
        <taxon>Micrococcales</taxon>
        <taxon>Micrococcaceae</taxon>
        <taxon>Kocuria</taxon>
    </lineage>
</organism>
<dbReference type="EMBL" id="LOMZ01000001">
    <property type="protein sequence ID" value="PLC12924.1"/>
    <property type="molecule type" value="Genomic_DNA"/>
</dbReference>
<dbReference type="InterPro" id="IPR036465">
    <property type="entry name" value="vWFA_dom_sf"/>
</dbReference>
<feature type="region of interest" description="Disordered" evidence="1">
    <location>
        <begin position="27"/>
        <end position="93"/>
    </location>
</feature>
<feature type="chain" id="PRO_5014924141" description="VWFA domain-containing protein" evidence="2">
    <location>
        <begin position="25"/>
        <end position="465"/>
    </location>
</feature>
<evidence type="ECO:0000313" key="4">
    <source>
        <dbReference type="EMBL" id="PLC12924.1"/>
    </source>
</evidence>
<dbReference type="PROSITE" id="PS50234">
    <property type="entry name" value="VWFA"/>
    <property type="match status" value="1"/>
</dbReference>
<name>A0A2N4T3W7_9MICC</name>
<keyword evidence="2" id="KW-0732">Signal</keyword>
<feature type="compositionally biased region" description="Low complexity" evidence="1">
    <location>
        <begin position="143"/>
        <end position="155"/>
    </location>
</feature>
<dbReference type="PROSITE" id="PS51257">
    <property type="entry name" value="PROKAR_LIPOPROTEIN"/>
    <property type="match status" value="1"/>
</dbReference>
<sequence length="465" mass="49410">MRSSLQFPLTVVCAAALLTGCAGGAGTTTAPESAGASATAAAPSSSAADPGTTPWTADHGLAEVPLEDAPREPTPLERSLLVEPGPHAEEGTDEEVLAAARERDPRTAEEWSAAILAQIHGDYAEDVRTTVRFDPGTGERGAEPTATATGPAGARSVGTNHFALVLDASDSMALDAGGGTRMDAARAALTGFVEELPEGSTVSLRLYGHAGDATESGKRESCTTTEVVHSGPADAEELGAALDEVRPTGFTPLARGIEAAAGDFPEDATDGIVYVVTDGVETCGGDPVAAAERLSASGIEPVVNVLGFQTGDADQQALAAIAEAGRGQYTRAGSRAELEAYWRKQNAAMARAWNEWRGTELREINEAGNANKRLANEVGNRIKRTSNEESNRGKRLANMLGQDVDEQVRQEVWDFFDERGRTIWDWGDRTHLANWNAADDRLQQDWQAVYDRGEAKWSEYYERLQ</sequence>
<dbReference type="Pfam" id="PF13519">
    <property type="entry name" value="VWA_2"/>
    <property type="match status" value="1"/>
</dbReference>
<evidence type="ECO:0000259" key="3">
    <source>
        <dbReference type="PROSITE" id="PS50234"/>
    </source>
</evidence>
<accession>A0A2N4T3W7</accession>
<protein>
    <recommendedName>
        <fullName evidence="3">VWFA domain-containing protein</fullName>
    </recommendedName>
</protein>
<dbReference type="AlphaFoldDB" id="A0A2N4T3W7"/>
<reference evidence="4 5" key="1">
    <citation type="submission" date="2015-12" db="EMBL/GenBank/DDBJ databases">
        <authorList>
            <person name="Shamseldin A."/>
            <person name="Moawad H."/>
            <person name="Abd El-Rahim W.M."/>
            <person name="Sadowsky M.J."/>
        </authorList>
    </citation>
    <scope>NUCLEOTIDE SEQUENCE [LARGE SCALE GENOMIC DNA]</scope>
    <source>
        <strain evidence="4 5">S43</strain>
    </source>
</reference>
<evidence type="ECO:0000256" key="2">
    <source>
        <dbReference type="SAM" id="SignalP"/>
    </source>
</evidence>
<feature type="compositionally biased region" description="Low complexity" evidence="1">
    <location>
        <begin position="27"/>
        <end position="48"/>
    </location>
</feature>
<dbReference type="SUPFAM" id="SSF53300">
    <property type="entry name" value="vWA-like"/>
    <property type="match status" value="1"/>
</dbReference>
<proteinExistence type="predicted"/>
<dbReference type="RefSeq" id="WP_101852463.1">
    <property type="nucleotide sequence ID" value="NZ_LOMZ01000001.1"/>
</dbReference>
<comment type="caution">
    <text evidence="4">The sequence shown here is derived from an EMBL/GenBank/DDBJ whole genome shotgun (WGS) entry which is preliminary data.</text>
</comment>
<feature type="domain" description="VWFA" evidence="3">
    <location>
        <begin position="161"/>
        <end position="378"/>
    </location>
</feature>
<evidence type="ECO:0000256" key="1">
    <source>
        <dbReference type="SAM" id="MobiDB-lite"/>
    </source>
</evidence>
<dbReference type="Proteomes" id="UP000234632">
    <property type="component" value="Unassembled WGS sequence"/>
</dbReference>
<dbReference type="Gene3D" id="3.40.50.410">
    <property type="entry name" value="von Willebrand factor, type A domain"/>
    <property type="match status" value="1"/>
</dbReference>
<feature type="signal peptide" evidence="2">
    <location>
        <begin position="1"/>
        <end position="24"/>
    </location>
</feature>
<dbReference type="InterPro" id="IPR002035">
    <property type="entry name" value="VWF_A"/>
</dbReference>
<feature type="region of interest" description="Disordered" evidence="1">
    <location>
        <begin position="134"/>
        <end position="155"/>
    </location>
</feature>
<evidence type="ECO:0000313" key="5">
    <source>
        <dbReference type="Proteomes" id="UP000234632"/>
    </source>
</evidence>
<dbReference type="SMART" id="SM00327">
    <property type="entry name" value="VWA"/>
    <property type="match status" value="1"/>
</dbReference>